<feature type="compositionally biased region" description="Basic and acidic residues" evidence="1">
    <location>
        <begin position="2158"/>
        <end position="2169"/>
    </location>
</feature>
<feature type="compositionally biased region" description="Basic and acidic residues" evidence="1">
    <location>
        <begin position="1905"/>
        <end position="1914"/>
    </location>
</feature>
<sequence>MASLKSFYGAKSCARAGRPVVRTCGFQLYSRDRSLGSGGAGSCAGGSPPRPLGNGSRFIHERGAESKATSPDCSRARSSSSSFASNGEQQQIAHRARAEFTKELSDRETCGLPPNYEDVEDWNDALSASRCSTQSNGVTSARGINGGDRKKLFGVASSAWRDHAPLCSVLDSPSPLVAALEGHTAVAGGFPVTPESSTDSVATDNAEFEGLRFVKPCESLSGPFSATAEIANLSPDFNIDKFLAGTPNIIDGNGTSRLSSDSELFVGSYLEDGKTSTFIDEPKVTAQQQTNEKNLTLLQQDISALEDLVEQTDRRLKGLGELSLKTEESNFSGPTKQSLERTPQKDAGELEGVTRQMPKSIQADTSGVEVYLPPASIQTDQSSQTDFVPVCLSQKRDSPRKEVGEEAEVGRQDKPVTGGVLTKGRMTLASLKSDRNPGDQGRCHGASGALNGAGYERHCLSRPVVNEGTGTIRSDPHARIANLNEALHYGGTASRLPEALRRINKDRQGTRYGELLISAPSGGRVNLNPCSVSAPSDLALLSASLQKPDVEQAEPSATYPLERSGQVYAVRSSPRSQPRSCPGGFVLLNSTPKRKFKKVVWVESGSTAESRDDDAQHGLCCHSEDSSHRCASGSDYSCHCHSGVPRWRSSREEIHRCRSAREGTCRARTAFLDVVTGDSTDYAHRLPSLSVNGRISEAVDGRKAVLPFPQSPRRWDELDSLGSSFAEAEARCGTQQNGQNRKTIPLNAPSEMCVLSGYNTRPSVREKAQRMLQPYPYVEDWTDTSSAASGFPPDGHWQPHGTPLEDGIDLIQDLVDKDPRSRYCSREGVLNQPGGTHAAGEQLYHHRGHPWTAQHYDSEKIKVTIDALSPLSPCGLFRPWQMQGSRLRFERDPSEDERTRCRRCVTGTPGGDFLKHKAPQCASPAKDDSLDKVPWLQVSTGTCSARVCHDTTPKHKEENQRSERVSPTVNITEQGIQTAAHNDPDPICSPCDHHGKKQDVSSQVSPSRKDLVPKGTGSGTRENPVTAVCERSSSQVQSVQPSLMHLTSETVHMPRPLCHSPKEKVSLLHRNDNSAFGPTYPTQQPRRLRQSPRPLLMNDAAICTSPVFRRDIATGASPRSMERDGKDRSFAGGVAATPALRRNSTQAAFDSSQIEDPFDVQQILAQISPLGREKTHSNGNCENGNTSQPSGGNLVENSGSHVRQPTSDAQGTFSLPATEVLEVAEACHQTGKSKSNETCEEIISTLNQTIRRIEGRTQRHEDSLPLPDKVTRQEDSGGIFLNNSSCLRELSTPDRCGCLAVSEEPLGLDTPALAAPEASLSRHHLSLELKEVHEMLIKLMEPDVETPENRCRKHALDMSSPLNTAGHLTTCTERQCESFLLPNAGRRHNRFSAEDVQFSGPAVCTHPSARASRRAARPAGAAKSDGCASLAFFESPVRVEREALGAWALNTAHSDTEDALRASLERQRHGRGGRPSLLSRATTWVLGENRTKSHGTHSSTIVSQRCSAARSIKRARSMPVPADRGARRGWIREPRLQRMRPPDDICVRRKAGERKRIPSLEVFSAVAEQPEMARLRPAEKALACKRAVPPIRHNNKEELRVFFPEGSISTASTASDPGDSGVLTEKSQSWDSVQGLESRFPEERQVFSPGCYPAKSSSLRSTSRGRLERHAGRHKPPDLADVVWQEGSAADLRYDERRGRGSLSLCREKPKHTCSRSSYSRTEEQKLPGQTAGGLGRQRRQFTPKSASLRPSLEHGQNSAEASRTAQSKSCCLCGVSKEYSTPLKPIRSEESEFLRKAMSCDARKPSDGFGAHCRRQSPEATLLRGSSSTVRMHGVQGNLRHGSLRPQTLNREGRTLSRGFSGQYCRQNLSGDLAGVQSTRQAQKNVQEEGNHSYQNRLIPEGGMEPRELRGCSRPDVATMPRKPSTPSRNSSRSARSISNTGKSLQMLKQSLRYTYTRDSTGEKVRLSQAKERPIVCSVSHAESQTSRPHTIISGSAISIDLNPRVSPQPPQSFDQSEEMSNRCADTFPEKRPSHSDPHRGDKHPTCCSSLRNTELAKKDVEVNAGFEQEQPNVGPQEIASSMLAEGVRSALSDLDSSAEGLHASAAEVLPPEGDTLGSFRSSSGAEKPALAPEPRVYPVRSMRARVQASVRKRKSQERVRRSFRFEESDSTPGANGVLTEEHVSGVTGASFESSDARIIQRNEDETQQNNVLRASPKRISAWGVRETSVELKSSLVDEESDVANKRPAVNYRQDVAVGRSPPSSLTPSWCYGQAVSLSGKTPTSVELDATEISSCDSESDGSVGREAGISRQCVTVEPRRGIRFKKCSSFGQSGEEKCEAEPTEESSMGALWKESSRSANSVLEIDMRETATEEKQ</sequence>
<name>A0A086K2L3_TOXGO</name>
<feature type="compositionally biased region" description="Basic and acidic residues" evidence="1">
    <location>
        <begin position="1665"/>
        <end position="1675"/>
    </location>
</feature>
<evidence type="ECO:0000313" key="3">
    <source>
        <dbReference type="Proteomes" id="UP000028828"/>
    </source>
</evidence>
<feature type="region of interest" description="Disordered" evidence="1">
    <location>
        <begin position="36"/>
        <end position="91"/>
    </location>
</feature>
<accession>A0A086K2L3</accession>
<organism evidence="2 3">
    <name type="scientific">Toxoplasma gondii p89</name>
    <dbReference type="NCBI Taxonomy" id="943119"/>
    <lineage>
        <taxon>Eukaryota</taxon>
        <taxon>Sar</taxon>
        <taxon>Alveolata</taxon>
        <taxon>Apicomplexa</taxon>
        <taxon>Conoidasida</taxon>
        <taxon>Coccidia</taxon>
        <taxon>Eucoccidiorida</taxon>
        <taxon>Eimeriorina</taxon>
        <taxon>Sarcocystidae</taxon>
        <taxon>Toxoplasma</taxon>
    </lineage>
</organism>
<dbReference type="OrthoDB" id="10318350at2759"/>
<feature type="compositionally biased region" description="Basic and acidic residues" evidence="1">
    <location>
        <begin position="2029"/>
        <end position="2046"/>
    </location>
</feature>
<evidence type="ECO:0000256" key="1">
    <source>
        <dbReference type="SAM" id="MobiDB-lite"/>
    </source>
</evidence>
<feature type="region of interest" description="Disordered" evidence="1">
    <location>
        <begin position="2332"/>
        <end position="2378"/>
    </location>
</feature>
<feature type="compositionally biased region" description="Basic and acidic residues" evidence="1">
    <location>
        <begin position="1120"/>
        <end position="1129"/>
    </location>
</feature>
<evidence type="ECO:0000313" key="2">
    <source>
        <dbReference type="EMBL" id="KFG38631.1"/>
    </source>
</evidence>
<feature type="region of interest" description="Disordered" evidence="1">
    <location>
        <begin position="394"/>
        <end position="419"/>
    </location>
</feature>
<feature type="compositionally biased region" description="Polar residues" evidence="1">
    <location>
        <begin position="1177"/>
        <end position="1211"/>
    </location>
</feature>
<feature type="region of interest" description="Disordered" evidence="1">
    <location>
        <begin position="1886"/>
        <end position="1947"/>
    </location>
</feature>
<dbReference type="EMBL" id="AEYI02001336">
    <property type="protein sequence ID" value="KFG38631.1"/>
    <property type="molecule type" value="Genomic_DNA"/>
</dbReference>
<dbReference type="VEuPathDB" id="ToxoDB:TGP89_241130"/>
<gene>
    <name evidence="2" type="ORF">TGP89_241130</name>
</gene>
<feature type="region of interest" description="Disordered" evidence="1">
    <location>
        <begin position="1610"/>
        <end position="1675"/>
    </location>
</feature>
<feature type="compositionally biased region" description="Basic and acidic residues" evidence="1">
    <location>
        <begin position="2367"/>
        <end position="2378"/>
    </location>
</feature>
<feature type="compositionally biased region" description="Low complexity" evidence="1">
    <location>
        <begin position="1922"/>
        <end position="1940"/>
    </location>
</feature>
<feature type="region of interest" description="Disordered" evidence="1">
    <location>
        <begin position="1113"/>
        <end position="1154"/>
    </location>
</feature>
<feature type="region of interest" description="Disordered" evidence="1">
    <location>
        <begin position="1171"/>
        <end position="1211"/>
    </location>
</feature>
<feature type="compositionally biased region" description="Basic and acidic residues" evidence="1">
    <location>
        <begin position="394"/>
        <end position="414"/>
    </location>
</feature>
<feature type="compositionally biased region" description="Basic and acidic residues" evidence="1">
    <location>
        <begin position="338"/>
        <end position="348"/>
    </location>
</feature>
<feature type="region of interest" description="Disordered" evidence="1">
    <location>
        <begin position="1714"/>
        <end position="1762"/>
    </location>
</feature>
<dbReference type="Proteomes" id="UP000028828">
    <property type="component" value="Unassembled WGS sequence"/>
</dbReference>
<feature type="region of interest" description="Disordered" evidence="1">
    <location>
        <begin position="979"/>
        <end position="1025"/>
    </location>
</feature>
<feature type="compositionally biased region" description="Low complexity" evidence="1">
    <location>
        <begin position="76"/>
        <end position="85"/>
    </location>
</feature>
<reference evidence="2 3" key="1">
    <citation type="submission" date="2014-03" db="EMBL/GenBank/DDBJ databases">
        <authorList>
            <person name="Sibley D."/>
            <person name="Venepally P."/>
            <person name="Karamycheva S."/>
            <person name="Hadjithomas M."/>
            <person name="Khan A."/>
            <person name="Brunk B."/>
            <person name="Roos D."/>
            <person name="Caler E."/>
            <person name="Lorenzi H."/>
        </authorList>
    </citation>
    <scope>NUCLEOTIDE SEQUENCE [LARGE SCALE GENOMIC DNA]</scope>
    <source>
        <strain evidence="3">p89</strain>
    </source>
</reference>
<feature type="region of interest" description="Disordered" evidence="1">
    <location>
        <begin position="325"/>
        <end position="355"/>
    </location>
</feature>
<protein>
    <submittedName>
        <fullName evidence="2">Uncharacterized protein</fullName>
    </submittedName>
</protein>
<comment type="caution">
    <text evidence="2">The sequence shown here is derived from an EMBL/GenBank/DDBJ whole genome shotgun (WGS) entry which is preliminary data.</text>
</comment>
<feature type="region of interest" description="Disordered" evidence="1">
    <location>
        <begin position="2002"/>
        <end position="2050"/>
    </location>
</feature>
<proteinExistence type="predicted"/>
<feature type="region of interest" description="Disordered" evidence="1">
    <location>
        <begin position="2109"/>
        <end position="2179"/>
    </location>
</feature>
<feature type="compositionally biased region" description="Polar residues" evidence="1">
    <location>
        <begin position="1142"/>
        <end position="1154"/>
    </location>
</feature>